<dbReference type="Proteomes" id="UP001454036">
    <property type="component" value="Unassembled WGS sequence"/>
</dbReference>
<dbReference type="Gene3D" id="3.60.10.10">
    <property type="entry name" value="Endonuclease/exonuclease/phosphatase"/>
    <property type="match status" value="1"/>
</dbReference>
<dbReference type="PANTHER" id="PTHR33710">
    <property type="entry name" value="BNAC02G09200D PROTEIN"/>
    <property type="match status" value="1"/>
</dbReference>
<proteinExistence type="predicted"/>
<comment type="caution">
    <text evidence="1">The sequence shown here is derived from an EMBL/GenBank/DDBJ whole genome shotgun (WGS) entry which is preliminary data.</text>
</comment>
<evidence type="ECO:0000313" key="1">
    <source>
        <dbReference type="EMBL" id="GAA0141628.1"/>
    </source>
</evidence>
<accession>A0AAV3NRP8</accession>
<keyword evidence="2" id="KW-1185">Reference proteome</keyword>
<gene>
    <name evidence="1" type="ORF">LIER_35423</name>
</gene>
<dbReference type="InterPro" id="IPR036691">
    <property type="entry name" value="Endo/exonu/phosph_ase_sf"/>
</dbReference>
<sequence length="238" mass="27444">MVSWNPDKVDVKMVSKDSQHILVHVKMLVHSKLDFFLSAMYGKCTPVDRRGLWSSLSEAVSKVEGYPWIIGGDFNIVRNITKSVGGGVRDAMGMKEFNDCIMRNSIMELPHTGCAFSWSRNWEENGMVWMLDRVLCNMEWLHQAVGCRVNVPIAQEFDHCPLDVSLHYDVPSDPKPFKYHHFLSFHESFQNIVAGVWGEEVDGHEFHKLQHYFKKVRSKLKELNKVAFSNISVRVVEM</sequence>
<name>A0AAV3NRP8_LITER</name>
<protein>
    <submittedName>
        <fullName evidence="1">Uncharacterized protein</fullName>
    </submittedName>
</protein>
<dbReference type="EMBL" id="BAABME010015523">
    <property type="protein sequence ID" value="GAA0141628.1"/>
    <property type="molecule type" value="Genomic_DNA"/>
</dbReference>
<reference evidence="1 2" key="1">
    <citation type="submission" date="2024-01" db="EMBL/GenBank/DDBJ databases">
        <title>The complete chloroplast genome sequence of Lithospermum erythrorhizon: insights into the phylogenetic relationship among Boraginaceae species and the maternal lineages of purple gromwells.</title>
        <authorList>
            <person name="Okada T."/>
            <person name="Watanabe K."/>
        </authorList>
    </citation>
    <scope>NUCLEOTIDE SEQUENCE [LARGE SCALE GENOMIC DNA]</scope>
</reference>
<evidence type="ECO:0000313" key="2">
    <source>
        <dbReference type="Proteomes" id="UP001454036"/>
    </source>
</evidence>
<dbReference type="PANTHER" id="PTHR33710:SF13">
    <property type="entry name" value="ENDONUCLEASE_EXONUCLEASE_PHOSPHATASE FAMILY PROTEIN"/>
    <property type="match status" value="1"/>
</dbReference>
<dbReference type="SUPFAM" id="SSF56219">
    <property type="entry name" value="DNase I-like"/>
    <property type="match status" value="1"/>
</dbReference>
<organism evidence="1 2">
    <name type="scientific">Lithospermum erythrorhizon</name>
    <name type="common">Purple gromwell</name>
    <name type="synonym">Lithospermum officinale var. erythrorhizon</name>
    <dbReference type="NCBI Taxonomy" id="34254"/>
    <lineage>
        <taxon>Eukaryota</taxon>
        <taxon>Viridiplantae</taxon>
        <taxon>Streptophyta</taxon>
        <taxon>Embryophyta</taxon>
        <taxon>Tracheophyta</taxon>
        <taxon>Spermatophyta</taxon>
        <taxon>Magnoliopsida</taxon>
        <taxon>eudicotyledons</taxon>
        <taxon>Gunneridae</taxon>
        <taxon>Pentapetalae</taxon>
        <taxon>asterids</taxon>
        <taxon>lamiids</taxon>
        <taxon>Boraginales</taxon>
        <taxon>Boraginaceae</taxon>
        <taxon>Boraginoideae</taxon>
        <taxon>Lithospermeae</taxon>
        <taxon>Lithospermum</taxon>
    </lineage>
</organism>
<dbReference type="AlphaFoldDB" id="A0AAV3NRP8"/>